<evidence type="ECO:0000313" key="2">
    <source>
        <dbReference type="Proteomes" id="UP001244787"/>
    </source>
</evidence>
<gene>
    <name evidence="1" type="ORF">QRD02_11760</name>
</gene>
<proteinExistence type="predicted"/>
<dbReference type="RefSeq" id="WP_290255150.1">
    <property type="nucleotide sequence ID" value="NZ_JAUGQQ010000008.1"/>
</dbReference>
<comment type="caution">
    <text evidence="1">The sequence shown here is derived from an EMBL/GenBank/DDBJ whole genome shotgun (WGS) entry which is preliminary data.</text>
</comment>
<dbReference type="EMBL" id="JAUGQQ010000008">
    <property type="protein sequence ID" value="MDN3725062.1"/>
    <property type="molecule type" value="Genomic_DNA"/>
</dbReference>
<sequence>MKTKQRFPASKKSIFIFGLLLLFFAPITMFAQKFDGLTPLENYKTKTYYSSGSKEAATAMAERCDRVLEFYKDILDFEPDVNLLVLSPEDWSKYTNFPVYGMPHYNDNKTLIVASEDNEFWKSFIPPVNSLPETLAQEIIATYKDANGTLSMKAFFDLLAIHELGHAFHIQGGLKMQRKWMGELFANILLHTYIAENEPELLPALTVFPKMVVSSTDKASLKYTSLLELENNYEELGQKYPQNYGWYQCRWHIAAGKIYDEGGTLAIKKLWSALKTQQEPLDDAAFIKMLSENTHQCIADVPLKWDE</sequence>
<dbReference type="Proteomes" id="UP001244787">
    <property type="component" value="Unassembled WGS sequence"/>
</dbReference>
<evidence type="ECO:0000313" key="1">
    <source>
        <dbReference type="EMBL" id="MDN3725062.1"/>
    </source>
</evidence>
<name>A0ABT8DPR7_9FLAO</name>
<reference evidence="1 2" key="1">
    <citation type="submission" date="2023-06" db="EMBL/GenBank/DDBJ databases">
        <authorList>
            <person name="Ye Y.-Q."/>
            <person name="Du Z.-J."/>
        </authorList>
    </citation>
    <scope>NUCLEOTIDE SEQUENCE [LARGE SCALE GENOMIC DNA]</scope>
    <source>
        <strain evidence="1 2">SDUM287046</strain>
    </source>
</reference>
<organism evidence="1 2">
    <name type="scientific">Aequorivita aurantiaca</name>
    <dbReference type="NCBI Taxonomy" id="3053356"/>
    <lineage>
        <taxon>Bacteria</taxon>
        <taxon>Pseudomonadati</taxon>
        <taxon>Bacteroidota</taxon>
        <taxon>Flavobacteriia</taxon>
        <taxon>Flavobacteriales</taxon>
        <taxon>Flavobacteriaceae</taxon>
        <taxon>Aequorivita</taxon>
    </lineage>
</organism>
<keyword evidence="2" id="KW-1185">Reference proteome</keyword>
<accession>A0ABT8DPR7</accession>
<protein>
    <submittedName>
        <fullName evidence="1">Uncharacterized protein</fullName>
    </submittedName>
</protein>